<accession>A0A847RJ28</accession>
<dbReference type="NCBIfam" id="TIGR02226">
    <property type="entry name" value="two_anch"/>
    <property type="match status" value="1"/>
</dbReference>
<gene>
    <name evidence="3" type="ORF">HGH92_01615</name>
</gene>
<dbReference type="AlphaFoldDB" id="A0A847RJ28"/>
<evidence type="ECO:0000256" key="1">
    <source>
        <dbReference type="SAM" id="Phobius"/>
    </source>
</evidence>
<name>A0A847RJ28_9BACT</name>
<dbReference type="Proteomes" id="UP000570474">
    <property type="component" value="Unassembled WGS sequence"/>
</dbReference>
<keyword evidence="4" id="KW-1185">Reference proteome</keyword>
<sequence length="434" mass="49416">MTLATGIAVPVFIHLWHRRPGKVLRISSVQLLAASSVRHARSWRVSDWWLLLLRCLLIVLLALLLSQPVWRKPLTARTVKGWVVTEQAAYPAFRHQIDSLLRQGFQLHATDTAFTHLRRPDELTPDTSTASYWQLLQTLSHKVPADLPVYLFTGNRLARFSGPMPAVALTLHWQTMTPADSVDNWNDYTYLLENDSLRIRKGRSTPSGTVFSYHDTQRGNNDTATLYYTIYTDKYPEDARYLEAALKAVRQYTHRKISLLSVRQATAIPASQDWLWWLSDSPVPANIKAGRTIRYATGTPQIVAATIGNTDIRLFRRLPATDTAGAMWLDSYGNPLLTKDNLYTHIDPTWNELPWSGEFPEMLLELMLPATWEKQHDRRSIDTRQLALPAPAAAVKPAVLPQQETSLEKTIWIILFLAFCMERYLSSKTAVKSE</sequence>
<keyword evidence="1" id="KW-0812">Transmembrane</keyword>
<keyword evidence="1" id="KW-0472">Membrane</keyword>
<protein>
    <recommendedName>
        <fullName evidence="2">Aerotolerance regulator N-terminal domain-containing protein</fullName>
    </recommendedName>
</protein>
<evidence type="ECO:0000313" key="4">
    <source>
        <dbReference type="Proteomes" id="UP000570474"/>
    </source>
</evidence>
<evidence type="ECO:0000259" key="2">
    <source>
        <dbReference type="Pfam" id="PF07584"/>
    </source>
</evidence>
<dbReference type="EMBL" id="JABAIA010000001">
    <property type="protein sequence ID" value="NLR62992.1"/>
    <property type="molecule type" value="Genomic_DNA"/>
</dbReference>
<feature type="transmembrane region" description="Helical" evidence="1">
    <location>
        <begin position="48"/>
        <end position="70"/>
    </location>
</feature>
<comment type="caution">
    <text evidence="3">The sequence shown here is derived from an EMBL/GenBank/DDBJ whole genome shotgun (WGS) entry which is preliminary data.</text>
</comment>
<dbReference type="InterPro" id="IPR024163">
    <property type="entry name" value="Aerotolerance_reg_N"/>
</dbReference>
<evidence type="ECO:0000313" key="3">
    <source>
        <dbReference type="EMBL" id="NLR62992.1"/>
    </source>
</evidence>
<organism evidence="3 4">
    <name type="scientific">Chitinophaga varians</name>
    <dbReference type="NCBI Taxonomy" id="2202339"/>
    <lineage>
        <taxon>Bacteria</taxon>
        <taxon>Pseudomonadati</taxon>
        <taxon>Bacteroidota</taxon>
        <taxon>Chitinophagia</taxon>
        <taxon>Chitinophagales</taxon>
        <taxon>Chitinophagaceae</taxon>
        <taxon>Chitinophaga</taxon>
    </lineage>
</organism>
<dbReference type="Pfam" id="PF07584">
    <property type="entry name" value="BatA"/>
    <property type="match status" value="1"/>
</dbReference>
<keyword evidence="1" id="KW-1133">Transmembrane helix</keyword>
<feature type="domain" description="Aerotolerance regulator N-terminal" evidence="2">
    <location>
        <begin position="3"/>
        <end position="68"/>
    </location>
</feature>
<dbReference type="InterPro" id="IPR011933">
    <property type="entry name" value="Double_TM_dom"/>
</dbReference>
<reference evidence="3 4" key="1">
    <citation type="submission" date="2020-04" db="EMBL/GenBank/DDBJ databases">
        <authorList>
            <person name="Yin C."/>
        </authorList>
    </citation>
    <scope>NUCLEOTIDE SEQUENCE [LARGE SCALE GENOMIC DNA]</scope>
    <source>
        <strain evidence="3 4">Ae27</strain>
    </source>
</reference>
<proteinExistence type="predicted"/>